<dbReference type="Gene3D" id="3.30.565.10">
    <property type="entry name" value="Histidine kinase-like ATPase, C-terminal domain"/>
    <property type="match status" value="1"/>
</dbReference>
<comment type="subcellular location">
    <subcellularLocation>
        <location evidence="2">Membrane</location>
    </subcellularLocation>
</comment>
<comment type="catalytic activity">
    <reaction evidence="1">
        <text>ATP + protein L-histidine = ADP + protein N-phospho-L-histidine.</text>
        <dbReference type="EC" id="2.7.13.3"/>
    </reaction>
</comment>
<dbReference type="Gene3D" id="1.10.287.130">
    <property type="match status" value="1"/>
</dbReference>
<keyword evidence="6 11" id="KW-0812">Transmembrane</keyword>
<dbReference type="InterPro" id="IPR003660">
    <property type="entry name" value="HAMP_dom"/>
</dbReference>
<dbReference type="GO" id="GO:0005886">
    <property type="term" value="C:plasma membrane"/>
    <property type="evidence" value="ECO:0007669"/>
    <property type="project" value="TreeGrafter"/>
</dbReference>
<dbReference type="Gene3D" id="6.10.340.10">
    <property type="match status" value="1"/>
</dbReference>
<feature type="transmembrane region" description="Helical" evidence="11">
    <location>
        <begin position="15"/>
        <end position="37"/>
    </location>
</feature>
<dbReference type="InterPro" id="IPR004358">
    <property type="entry name" value="Sig_transdc_His_kin-like_C"/>
</dbReference>
<keyword evidence="8 11" id="KW-1133">Transmembrane helix</keyword>
<keyword evidence="15" id="KW-1185">Reference proteome</keyword>
<evidence type="ECO:0000256" key="11">
    <source>
        <dbReference type="SAM" id="Phobius"/>
    </source>
</evidence>
<feature type="domain" description="Histidine kinase" evidence="12">
    <location>
        <begin position="245"/>
        <end position="456"/>
    </location>
</feature>
<evidence type="ECO:0000313" key="14">
    <source>
        <dbReference type="EMBL" id="KAA1194205.1"/>
    </source>
</evidence>
<dbReference type="AlphaFoldDB" id="A0A5B0X696"/>
<dbReference type="CDD" id="cd00075">
    <property type="entry name" value="HATPase"/>
    <property type="match status" value="1"/>
</dbReference>
<dbReference type="PROSITE" id="PS50885">
    <property type="entry name" value="HAMP"/>
    <property type="match status" value="1"/>
</dbReference>
<evidence type="ECO:0000256" key="8">
    <source>
        <dbReference type="ARBA" id="ARBA00022989"/>
    </source>
</evidence>
<protein>
    <recommendedName>
        <fullName evidence="3">histidine kinase</fullName>
        <ecNumber evidence="3">2.7.13.3</ecNumber>
    </recommendedName>
</protein>
<evidence type="ECO:0000256" key="9">
    <source>
        <dbReference type="ARBA" id="ARBA00023012"/>
    </source>
</evidence>
<evidence type="ECO:0000256" key="7">
    <source>
        <dbReference type="ARBA" id="ARBA00022777"/>
    </source>
</evidence>
<evidence type="ECO:0000256" key="1">
    <source>
        <dbReference type="ARBA" id="ARBA00000085"/>
    </source>
</evidence>
<dbReference type="PRINTS" id="PR00344">
    <property type="entry name" value="BCTRLSENSOR"/>
</dbReference>
<gene>
    <name evidence="14" type="ORF">F0M18_01855</name>
</gene>
<dbReference type="EMBL" id="VTUX01000001">
    <property type="protein sequence ID" value="KAA1194205.1"/>
    <property type="molecule type" value="Genomic_DNA"/>
</dbReference>
<feature type="transmembrane region" description="Helical" evidence="11">
    <location>
        <begin position="164"/>
        <end position="183"/>
    </location>
</feature>
<name>A0A5B0X696_9GAMM</name>
<keyword evidence="10 11" id="KW-0472">Membrane</keyword>
<keyword evidence="5" id="KW-0808">Transferase</keyword>
<feature type="domain" description="HAMP" evidence="13">
    <location>
        <begin position="193"/>
        <end position="237"/>
    </location>
</feature>
<dbReference type="InterPro" id="IPR005467">
    <property type="entry name" value="His_kinase_dom"/>
</dbReference>
<dbReference type="SUPFAM" id="SSF55874">
    <property type="entry name" value="ATPase domain of HSP90 chaperone/DNA topoisomerase II/histidine kinase"/>
    <property type="match status" value="1"/>
</dbReference>
<dbReference type="PROSITE" id="PS50109">
    <property type="entry name" value="HIS_KIN"/>
    <property type="match status" value="1"/>
</dbReference>
<evidence type="ECO:0000256" key="2">
    <source>
        <dbReference type="ARBA" id="ARBA00004370"/>
    </source>
</evidence>
<dbReference type="InterPro" id="IPR036097">
    <property type="entry name" value="HisK_dim/P_sf"/>
</dbReference>
<evidence type="ECO:0000256" key="3">
    <source>
        <dbReference type="ARBA" id="ARBA00012438"/>
    </source>
</evidence>
<dbReference type="RefSeq" id="WP_149609674.1">
    <property type="nucleotide sequence ID" value="NZ_VTUX01000001.1"/>
</dbReference>
<evidence type="ECO:0000256" key="10">
    <source>
        <dbReference type="ARBA" id="ARBA00023136"/>
    </source>
</evidence>
<keyword evidence="7 14" id="KW-0418">Kinase</keyword>
<dbReference type="Proteomes" id="UP000323708">
    <property type="component" value="Unassembled WGS sequence"/>
</dbReference>
<evidence type="ECO:0000259" key="13">
    <source>
        <dbReference type="PROSITE" id="PS50885"/>
    </source>
</evidence>
<evidence type="ECO:0000256" key="6">
    <source>
        <dbReference type="ARBA" id="ARBA00022692"/>
    </source>
</evidence>
<dbReference type="PANTHER" id="PTHR45436">
    <property type="entry name" value="SENSOR HISTIDINE KINASE YKOH"/>
    <property type="match status" value="1"/>
</dbReference>
<dbReference type="InterPro" id="IPR003594">
    <property type="entry name" value="HATPase_dom"/>
</dbReference>
<dbReference type="InterPro" id="IPR003661">
    <property type="entry name" value="HisK_dim/P_dom"/>
</dbReference>
<accession>A0A5B0X696</accession>
<reference evidence="14 15" key="1">
    <citation type="submission" date="2019-09" db="EMBL/GenBank/DDBJ databases">
        <authorList>
            <person name="Chen X.-Y."/>
        </authorList>
    </citation>
    <scope>NUCLEOTIDE SEQUENCE [LARGE SCALE GENOMIC DNA]</scope>
    <source>
        <strain evidence="14 15">NY5</strain>
    </source>
</reference>
<dbReference type="InterPro" id="IPR050428">
    <property type="entry name" value="TCS_sensor_his_kinase"/>
</dbReference>
<dbReference type="PANTHER" id="PTHR45436:SF8">
    <property type="entry name" value="HISTIDINE KINASE"/>
    <property type="match status" value="1"/>
</dbReference>
<evidence type="ECO:0000259" key="12">
    <source>
        <dbReference type="PROSITE" id="PS50109"/>
    </source>
</evidence>
<dbReference type="Pfam" id="PF00512">
    <property type="entry name" value="HisKA"/>
    <property type="match status" value="1"/>
</dbReference>
<sequence>MQAHKVISSLTFRYIARYLLVLSATVFLVVVGMYSIYSYNYFSELSQSIVDEEETLQLIYDGQGLPGVRQYVEDQGKISIADHFYYLVTDVEGTKLAGDLPQASAYREFDGGWLGFELALLEWGESVDVEFLAREVALGEDYRVVVARSFEQAVAQGRLVLHTLVRTMLVTIVLGLVGGYFAAARSLQRFEWLGREMSRIVRGDPSQRIDADAEKGQVRELAGVINRMLDQIEALMHGVRSVSDNIAHDLRTPLARLRNQLSQLAHDLSEQDANRVEDLIADCDALLASFNAVLRISALEAGSRFSGETEVDLGQLLRDVVELYEPLAQEKSIDLQLATLPSAHCLGEADLLFQLFANVLDNAIKYTPASGLVSVSLERNSARAGHRIVIADSGPGISAEHWKDVFRRFYRVEPSRSALPGHGLGLSMAQAIAHYHGGTVDLEDNQPGLRVLIELA</sequence>
<keyword evidence="4" id="KW-0597">Phosphoprotein</keyword>
<keyword evidence="9" id="KW-0902">Two-component regulatory system</keyword>
<evidence type="ECO:0000256" key="4">
    <source>
        <dbReference type="ARBA" id="ARBA00022553"/>
    </source>
</evidence>
<evidence type="ECO:0000313" key="15">
    <source>
        <dbReference type="Proteomes" id="UP000323708"/>
    </source>
</evidence>
<dbReference type="CDD" id="cd00082">
    <property type="entry name" value="HisKA"/>
    <property type="match status" value="1"/>
</dbReference>
<comment type="caution">
    <text evidence="14">The sequence shown here is derived from an EMBL/GenBank/DDBJ whole genome shotgun (WGS) entry which is preliminary data.</text>
</comment>
<dbReference type="GO" id="GO:0000155">
    <property type="term" value="F:phosphorelay sensor kinase activity"/>
    <property type="evidence" value="ECO:0007669"/>
    <property type="project" value="InterPro"/>
</dbReference>
<organism evidence="14 15">
    <name type="scientific">Pseudohalioglobus sediminis</name>
    <dbReference type="NCBI Taxonomy" id="2606449"/>
    <lineage>
        <taxon>Bacteria</taxon>
        <taxon>Pseudomonadati</taxon>
        <taxon>Pseudomonadota</taxon>
        <taxon>Gammaproteobacteria</taxon>
        <taxon>Cellvibrionales</taxon>
        <taxon>Halieaceae</taxon>
        <taxon>Pseudohalioglobus</taxon>
    </lineage>
</organism>
<dbReference type="InterPro" id="IPR036890">
    <property type="entry name" value="HATPase_C_sf"/>
</dbReference>
<dbReference type="SUPFAM" id="SSF47384">
    <property type="entry name" value="Homodimeric domain of signal transducing histidine kinase"/>
    <property type="match status" value="1"/>
</dbReference>
<evidence type="ECO:0000256" key="5">
    <source>
        <dbReference type="ARBA" id="ARBA00022679"/>
    </source>
</evidence>
<dbReference type="Pfam" id="PF02518">
    <property type="entry name" value="HATPase_c"/>
    <property type="match status" value="1"/>
</dbReference>
<dbReference type="SMART" id="SM00388">
    <property type="entry name" value="HisKA"/>
    <property type="match status" value="1"/>
</dbReference>
<proteinExistence type="predicted"/>
<dbReference type="SMART" id="SM00387">
    <property type="entry name" value="HATPase_c"/>
    <property type="match status" value="1"/>
</dbReference>
<dbReference type="EC" id="2.7.13.3" evidence="3"/>